<dbReference type="AlphaFoldDB" id="A0ABD3PXP0"/>
<evidence type="ECO:0000256" key="1">
    <source>
        <dbReference type="SAM" id="MobiDB-lite"/>
    </source>
</evidence>
<keyword evidence="3" id="KW-1185">Reference proteome</keyword>
<feature type="compositionally biased region" description="Low complexity" evidence="1">
    <location>
        <begin position="1"/>
        <end position="43"/>
    </location>
</feature>
<sequence>MSSSQRSSNCSGSSTSTSSSSDTESSDSCESSSQKDQSDISIDGASSRGNAHNVYSTDDPFSKATLQWTISVPIGLGLCPWAIKSHNHQRLRIVTCETEMPSDVPALLEREISSLTCEVDKVAPLSTTLIVCPFTKHWDDFCTFENFVKGDIKRYVTKDVLDKVTLVAFHPNFLKWHALPSDMRIGSTIQSHYGMIGQKSLETTQGTIIEMENRAFGLRKVKVRFNDEIEGSRQEQYVPTDWIDNSNGICEPREPLPDNFMYQTPYPTIHIINNEDLAKLCVRDVSRVKRLNARRMARRGWEGLSSYTSLK</sequence>
<reference evidence="2 3" key="1">
    <citation type="submission" date="2024-10" db="EMBL/GenBank/DDBJ databases">
        <title>Updated reference genomes for cyclostephanoid diatoms.</title>
        <authorList>
            <person name="Roberts W.R."/>
            <person name="Alverson A.J."/>
        </authorList>
    </citation>
    <scope>NUCLEOTIDE SEQUENCE [LARGE SCALE GENOMIC DNA]</scope>
    <source>
        <strain evidence="2 3">AJA010-31</strain>
    </source>
</reference>
<name>A0ABD3PXP0_9STRA</name>
<dbReference type="InterPro" id="IPR009858">
    <property type="entry name" value="DUF1415"/>
</dbReference>
<dbReference type="Proteomes" id="UP001530400">
    <property type="component" value="Unassembled WGS sequence"/>
</dbReference>
<organism evidence="2 3">
    <name type="scientific">Cyclotella atomus</name>
    <dbReference type="NCBI Taxonomy" id="382360"/>
    <lineage>
        <taxon>Eukaryota</taxon>
        <taxon>Sar</taxon>
        <taxon>Stramenopiles</taxon>
        <taxon>Ochrophyta</taxon>
        <taxon>Bacillariophyta</taxon>
        <taxon>Coscinodiscophyceae</taxon>
        <taxon>Thalassiosirophycidae</taxon>
        <taxon>Stephanodiscales</taxon>
        <taxon>Stephanodiscaceae</taxon>
        <taxon>Cyclotella</taxon>
    </lineage>
</organism>
<evidence type="ECO:0000313" key="2">
    <source>
        <dbReference type="EMBL" id="KAL3792006.1"/>
    </source>
</evidence>
<gene>
    <name evidence="2" type="ORF">ACHAWO_012608</name>
</gene>
<feature type="region of interest" description="Disordered" evidence="1">
    <location>
        <begin position="1"/>
        <end position="49"/>
    </location>
</feature>
<protein>
    <submittedName>
        <fullName evidence="2">Uncharacterized protein</fullName>
    </submittedName>
</protein>
<evidence type="ECO:0000313" key="3">
    <source>
        <dbReference type="Proteomes" id="UP001530400"/>
    </source>
</evidence>
<dbReference type="Pfam" id="PF07209">
    <property type="entry name" value="DUF1415"/>
    <property type="match status" value="1"/>
</dbReference>
<comment type="caution">
    <text evidence="2">The sequence shown here is derived from an EMBL/GenBank/DDBJ whole genome shotgun (WGS) entry which is preliminary data.</text>
</comment>
<accession>A0ABD3PXP0</accession>
<proteinExistence type="predicted"/>
<dbReference type="EMBL" id="JALLPJ020000440">
    <property type="protein sequence ID" value="KAL3792006.1"/>
    <property type="molecule type" value="Genomic_DNA"/>
</dbReference>